<dbReference type="GO" id="GO:0016020">
    <property type="term" value="C:membrane"/>
    <property type="evidence" value="ECO:0007669"/>
    <property type="project" value="GOC"/>
</dbReference>
<dbReference type="PANTHER" id="PTHR31302">
    <property type="entry name" value="TRANSMEMBRANE PROTEIN WITH METALLOPHOSPHOESTERASE DOMAIN-RELATED"/>
    <property type="match status" value="1"/>
</dbReference>
<reference evidence="2" key="1">
    <citation type="submission" date="2016-10" db="EMBL/GenBank/DDBJ databases">
        <title>Sequence of Gallionella enrichment culture.</title>
        <authorList>
            <person name="Poehlein A."/>
            <person name="Muehling M."/>
            <person name="Daniel R."/>
        </authorList>
    </citation>
    <scope>NUCLEOTIDE SEQUENCE</scope>
</reference>
<dbReference type="GO" id="GO:0009245">
    <property type="term" value="P:lipid A biosynthetic process"/>
    <property type="evidence" value="ECO:0007669"/>
    <property type="project" value="TreeGrafter"/>
</dbReference>
<dbReference type="InterPro" id="IPR029052">
    <property type="entry name" value="Metallo-depent_PP-like"/>
</dbReference>
<protein>
    <submittedName>
        <fullName evidence="2">Phosphodiesterase YaeI</fullName>
    </submittedName>
</protein>
<evidence type="ECO:0000313" key="2">
    <source>
        <dbReference type="EMBL" id="OIQ80370.1"/>
    </source>
</evidence>
<comment type="caution">
    <text evidence="2">The sequence shown here is derived from an EMBL/GenBank/DDBJ whole genome shotgun (WGS) entry which is preliminary data.</text>
</comment>
<organism evidence="2">
    <name type="scientific">mine drainage metagenome</name>
    <dbReference type="NCBI Taxonomy" id="410659"/>
    <lineage>
        <taxon>unclassified sequences</taxon>
        <taxon>metagenomes</taxon>
        <taxon>ecological metagenomes</taxon>
    </lineage>
</organism>
<evidence type="ECO:0000259" key="1">
    <source>
        <dbReference type="Pfam" id="PF00149"/>
    </source>
</evidence>
<dbReference type="InterPro" id="IPR051158">
    <property type="entry name" value="Metallophosphoesterase_sf"/>
</dbReference>
<name>A0A1J5QB07_9ZZZZ</name>
<feature type="domain" description="Calcineurin-like phosphoesterase" evidence="1">
    <location>
        <begin position="19"/>
        <end position="201"/>
    </location>
</feature>
<gene>
    <name evidence="2" type="ORF">GALL_378810</name>
</gene>
<dbReference type="AlphaFoldDB" id="A0A1J5QB07"/>
<dbReference type="Pfam" id="PF00149">
    <property type="entry name" value="Metallophos"/>
    <property type="match status" value="1"/>
</dbReference>
<dbReference type="GO" id="GO:0008758">
    <property type="term" value="F:UDP-2,3-diacylglucosamine hydrolase activity"/>
    <property type="evidence" value="ECO:0007669"/>
    <property type="project" value="TreeGrafter"/>
</dbReference>
<dbReference type="SUPFAM" id="SSF56300">
    <property type="entry name" value="Metallo-dependent phosphatases"/>
    <property type="match status" value="1"/>
</dbReference>
<dbReference type="InterPro" id="IPR004843">
    <property type="entry name" value="Calcineurin-like_PHP"/>
</dbReference>
<sequence>MYQLRRANVPVLPGGAGEIRILHISDLHLTPSKKREIAWLKLLASEKPDFVISTGDHLAHPEAVAVALDALAPLLEIPGAFVFGSNDYFGPRLKNPLRYLFGDEDRRIHGTELPSEELALALSSHGWFDLNDATVTTRLNGLEIELRGTDDAHLNRDHYSFVAGPKRASLLIGVTHAPYERVLTAMANDGADLILAGHTHGGQIRLPWPGGSKALVTNCDLPTWRARGLTRVDDQPWLHVSAGMGTNPFTPFRLACPPEASLLTLM</sequence>
<accession>A0A1J5QB07</accession>
<dbReference type="EMBL" id="MLJW01001070">
    <property type="protein sequence ID" value="OIQ80370.1"/>
    <property type="molecule type" value="Genomic_DNA"/>
</dbReference>
<proteinExistence type="predicted"/>
<dbReference type="PANTHER" id="PTHR31302:SF20">
    <property type="entry name" value="CONSERVED PROTEIN"/>
    <property type="match status" value="1"/>
</dbReference>
<dbReference type="Gene3D" id="3.60.21.10">
    <property type="match status" value="1"/>
</dbReference>